<comment type="similarity">
    <text evidence="1">Belongs to the UPF0178 family.</text>
</comment>
<name>A0AB35ULL8_9FIRM</name>
<gene>
    <name evidence="2" type="ORF">MQE39_04675</name>
</gene>
<dbReference type="Proteomes" id="UP001276902">
    <property type="component" value="Unassembled WGS sequence"/>
</dbReference>
<accession>A0AB35ULL8</accession>
<evidence type="ECO:0000313" key="3">
    <source>
        <dbReference type="Proteomes" id="UP001276902"/>
    </source>
</evidence>
<dbReference type="Pfam" id="PF02639">
    <property type="entry name" value="DUF188"/>
    <property type="match status" value="1"/>
</dbReference>
<dbReference type="RefSeq" id="WP_320883155.1">
    <property type="nucleotide sequence ID" value="NZ_BAABZA010000001.1"/>
</dbReference>
<dbReference type="AlphaFoldDB" id="A0AB35ULL8"/>
<comment type="caution">
    <text evidence="2">The sequence shown here is derived from an EMBL/GenBank/DDBJ whole genome shotgun (WGS) entry which is preliminary data.</text>
</comment>
<dbReference type="EMBL" id="JALDAW010000011">
    <property type="protein sequence ID" value="MDY5167414.1"/>
    <property type="molecule type" value="Genomic_DNA"/>
</dbReference>
<evidence type="ECO:0000256" key="1">
    <source>
        <dbReference type="ARBA" id="ARBA00008522"/>
    </source>
</evidence>
<sequence>MRLFIDGDGCPVIDECLWITQQRDIPVTLVCDTAHQYVIDGIEIIIVDQGHDHADFEILKRIRKGDLLVTQDTGLAALALGKGAVCLHPSGMEFDDGSILQLLNQRSDGIKIRKQTKRFGHIKKRSEADDERFIEALISCIERERK</sequence>
<dbReference type="PANTHER" id="PTHR35146:SF1">
    <property type="entry name" value="UPF0178 PROTEIN YAII"/>
    <property type="match status" value="1"/>
</dbReference>
<organism evidence="2 3">
    <name type="scientific">Dielma fastidiosa</name>
    <dbReference type="NCBI Taxonomy" id="1034346"/>
    <lineage>
        <taxon>Bacteria</taxon>
        <taxon>Bacillati</taxon>
        <taxon>Bacillota</taxon>
        <taxon>Erysipelotrichia</taxon>
        <taxon>Erysipelotrichales</taxon>
        <taxon>Erysipelotrichaceae</taxon>
        <taxon>Dielma</taxon>
    </lineage>
</organism>
<protein>
    <submittedName>
        <fullName evidence="2">DUF188 domain-containing protein</fullName>
    </submittedName>
</protein>
<evidence type="ECO:0000313" key="2">
    <source>
        <dbReference type="EMBL" id="MDY5167414.1"/>
    </source>
</evidence>
<dbReference type="InterPro" id="IPR003791">
    <property type="entry name" value="UPF0178"/>
</dbReference>
<dbReference type="PANTHER" id="PTHR35146">
    <property type="entry name" value="UPF0178 PROTEIN YAII"/>
    <property type="match status" value="1"/>
</dbReference>
<reference evidence="2" key="1">
    <citation type="submission" date="2022-03" db="EMBL/GenBank/DDBJ databases">
        <title>First case of bacteraemia caused by Dielma fastidiosa in a patient hospitalised with diverticulitis.</title>
        <authorList>
            <person name="Forman-Ankjaer B."/>
            <person name="Hvid-Jensen F."/>
            <person name="Kobel C.M."/>
            <person name="Greve T."/>
        </authorList>
    </citation>
    <scope>NUCLEOTIDE SEQUENCE</scope>
    <source>
        <strain evidence="2">AUH_DF_2021</strain>
    </source>
</reference>
<proteinExistence type="inferred from homology"/>